<dbReference type="RefSeq" id="WP_167966897.1">
    <property type="nucleotide sequence ID" value="NZ_CP050831.1"/>
</dbReference>
<feature type="chain" id="PRO_5026002745" evidence="1">
    <location>
        <begin position="21"/>
        <end position="412"/>
    </location>
</feature>
<feature type="signal peptide" evidence="1">
    <location>
        <begin position="1"/>
        <end position="20"/>
    </location>
</feature>
<dbReference type="KEGG" id="bfc:BacF7301_24935"/>
<accession>A0A6H0KUT4</accession>
<keyword evidence="3" id="KW-1185">Reference proteome</keyword>
<dbReference type="EMBL" id="CP050831">
    <property type="protein sequence ID" value="QIU97200.1"/>
    <property type="molecule type" value="Genomic_DNA"/>
</dbReference>
<dbReference type="Pfam" id="PF14900">
    <property type="entry name" value="DUF4493"/>
    <property type="match status" value="1"/>
</dbReference>
<protein>
    <submittedName>
        <fullName evidence="2">DUF4493 domain-containing protein</fullName>
    </submittedName>
</protein>
<dbReference type="Proteomes" id="UP000501780">
    <property type="component" value="Chromosome"/>
</dbReference>
<proteinExistence type="predicted"/>
<sequence length="412" mass="45554">MKKITSILFFALATILSFSACDREKMDNDSTEQGEGSINLASLKGLSVDVSSTTITRADGDVNTDNYLIRIYNADGELVQEWKYSKLPEIFTLKVGSYSIQALSHEVQPAEFEKPYYYAEESFTIEANKVKDLEPLVCRLQNIQVSVTYDDKLKALMGDDVKTIVSVGNASLIFEKDETKSGYFQSNKENDNVMTATMTGKIDGNPESVPYPIKNAKAGQHRIIKFYLKYVNDDGYIEGGFVSMKLAIVAQCTVIEKGVIVEQDEEIIPDPNPSEPEGEKPTIEGVGFNIDESITFPIRTTVDVNVKVTSSEGLSNLKVKIVSDFLTEEMLSDVGLTSEFDLAYPGEYAEGLKGLDFPVGNEVIGAKDLDFAITQFTALLLEPGTHKFIITAIDKKKNQVEKTLTLISVEKE</sequence>
<keyword evidence="1" id="KW-0732">Signal</keyword>
<dbReference type="AlphaFoldDB" id="A0A6H0KUT4"/>
<dbReference type="PROSITE" id="PS51257">
    <property type="entry name" value="PROKAR_LIPOPROTEIN"/>
    <property type="match status" value="1"/>
</dbReference>
<gene>
    <name evidence="2" type="ORF">BacF7301_24935</name>
</gene>
<evidence type="ECO:0000256" key="1">
    <source>
        <dbReference type="SAM" id="SignalP"/>
    </source>
</evidence>
<dbReference type="InterPro" id="IPR027840">
    <property type="entry name" value="DUF4493"/>
</dbReference>
<organism evidence="2 3">
    <name type="scientific">Bacteroides faecium</name>
    <dbReference type="NCBI Taxonomy" id="2715212"/>
    <lineage>
        <taxon>Bacteria</taxon>
        <taxon>Pseudomonadati</taxon>
        <taxon>Bacteroidota</taxon>
        <taxon>Bacteroidia</taxon>
        <taxon>Bacteroidales</taxon>
        <taxon>Bacteroidaceae</taxon>
        <taxon>Bacteroides</taxon>
    </lineage>
</organism>
<evidence type="ECO:0000313" key="3">
    <source>
        <dbReference type="Proteomes" id="UP000501780"/>
    </source>
</evidence>
<reference evidence="2 3" key="1">
    <citation type="submission" date="2020-03" db="EMBL/GenBank/DDBJ databases">
        <title>Genomic analysis of Bacteroides faecium CBA7301.</title>
        <authorList>
            <person name="Kim J."/>
            <person name="Roh S.W."/>
        </authorList>
    </citation>
    <scope>NUCLEOTIDE SEQUENCE [LARGE SCALE GENOMIC DNA]</scope>
    <source>
        <strain evidence="2 3">CBA7301</strain>
    </source>
</reference>
<name>A0A6H0KUT4_9BACE</name>
<evidence type="ECO:0000313" key="2">
    <source>
        <dbReference type="EMBL" id="QIU97200.1"/>
    </source>
</evidence>